<feature type="signal peptide" evidence="4">
    <location>
        <begin position="1"/>
        <end position="28"/>
    </location>
</feature>
<evidence type="ECO:0000256" key="1">
    <source>
        <dbReference type="ARBA" id="ARBA00022723"/>
    </source>
</evidence>
<proteinExistence type="predicted"/>
<dbReference type="GO" id="GO:0005507">
    <property type="term" value="F:copper ion binding"/>
    <property type="evidence" value="ECO:0007669"/>
    <property type="project" value="InterPro"/>
</dbReference>
<evidence type="ECO:0000256" key="2">
    <source>
        <dbReference type="ARBA" id="ARBA00023002"/>
    </source>
</evidence>
<organism evidence="8 9">
    <name type="scientific">Paenirhodobacter hankyongi</name>
    <dbReference type="NCBI Taxonomy" id="2294033"/>
    <lineage>
        <taxon>Bacteria</taxon>
        <taxon>Pseudomonadati</taxon>
        <taxon>Pseudomonadota</taxon>
        <taxon>Alphaproteobacteria</taxon>
        <taxon>Rhodobacterales</taxon>
        <taxon>Rhodobacter group</taxon>
        <taxon>Paenirhodobacter</taxon>
    </lineage>
</organism>
<dbReference type="PANTHER" id="PTHR11709:SF394">
    <property type="entry name" value="FI03373P-RELATED"/>
    <property type="match status" value="1"/>
</dbReference>
<evidence type="ECO:0000256" key="4">
    <source>
        <dbReference type="SAM" id="SignalP"/>
    </source>
</evidence>
<evidence type="ECO:0000313" key="9">
    <source>
        <dbReference type="Proteomes" id="UP000279673"/>
    </source>
</evidence>
<gene>
    <name evidence="8" type="ORF">DYS74_17195</name>
</gene>
<protein>
    <submittedName>
        <fullName evidence="8">Copper oxidase</fullName>
    </submittedName>
</protein>
<evidence type="ECO:0000259" key="5">
    <source>
        <dbReference type="Pfam" id="PF00394"/>
    </source>
</evidence>
<keyword evidence="9" id="KW-1185">Reference proteome</keyword>
<dbReference type="PROSITE" id="PS51318">
    <property type="entry name" value="TAT"/>
    <property type="match status" value="1"/>
</dbReference>
<dbReference type="Pfam" id="PF07731">
    <property type="entry name" value="Cu-oxidase_2"/>
    <property type="match status" value="1"/>
</dbReference>
<dbReference type="Gene3D" id="2.60.40.420">
    <property type="entry name" value="Cupredoxins - blue copper proteins"/>
    <property type="match status" value="3"/>
</dbReference>
<name>A0A421BJU1_9RHOB</name>
<keyword evidence="1" id="KW-0479">Metal-binding</keyword>
<reference evidence="8 9" key="1">
    <citation type="submission" date="2018-10" db="EMBL/GenBank/DDBJ databases">
        <title>Rhodobacter sp . BO-81.</title>
        <authorList>
            <person name="Im W.T."/>
        </authorList>
    </citation>
    <scope>NUCLEOTIDE SEQUENCE [LARGE SCALE GENOMIC DNA]</scope>
    <source>
        <strain evidence="8 9">BO-81</strain>
    </source>
</reference>
<dbReference type="CDD" id="cd13865">
    <property type="entry name" value="CuRO_1_LCC_like_3"/>
    <property type="match status" value="1"/>
</dbReference>
<feature type="chain" id="PRO_5019583363" evidence="4">
    <location>
        <begin position="29"/>
        <end position="516"/>
    </location>
</feature>
<evidence type="ECO:0000259" key="6">
    <source>
        <dbReference type="Pfam" id="PF07731"/>
    </source>
</evidence>
<dbReference type="InterPro" id="IPR001117">
    <property type="entry name" value="Cu-oxidase_2nd"/>
</dbReference>
<feature type="domain" description="Plastocyanin-like" evidence="7">
    <location>
        <begin position="44"/>
        <end position="147"/>
    </location>
</feature>
<dbReference type="RefSeq" id="WP_121534895.1">
    <property type="nucleotide sequence ID" value="NZ_RCHI01000024.1"/>
</dbReference>
<keyword evidence="4" id="KW-0732">Signal</keyword>
<dbReference type="InterPro" id="IPR008972">
    <property type="entry name" value="Cupredoxin"/>
</dbReference>
<feature type="domain" description="Plastocyanin-like" evidence="5">
    <location>
        <begin position="255"/>
        <end position="331"/>
    </location>
</feature>
<dbReference type="Pfam" id="PF00394">
    <property type="entry name" value="Cu-oxidase"/>
    <property type="match status" value="1"/>
</dbReference>
<dbReference type="InterPro" id="IPR045087">
    <property type="entry name" value="Cu-oxidase_fam"/>
</dbReference>
<dbReference type="GO" id="GO:0016491">
    <property type="term" value="F:oxidoreductase activity"/>
    <property type="evidence" value="ECO:0007669"/>
    <property type="project" value="UniProtKB-KW"/>
</dbReference>
<accession>A0A421BJU1</accession>
<dbReference type="InterPro" id="IPR011707">
    <property type="entry name" value="Cu-oxidase-like_N"/>
</dbReference>
<dbReference type="Pfam" id="PF07732">
    <property type="entry name" value="Cu-oxidase_3"/>
    <property type="match status" value="1"/>
</dbReference>
<dbReference type="Proteomes" id="UP000279673">
    <property type="component" value="Unassembled WGS sequence"/>
</dbReference>
<feature type="domain" description="Plastocyanin-like" evidence="6">
    <location>
        <begin position="401"/>
        <end position="515"/>
    </location>
</feature>
<sequence>MTRLSRRGFLAASAAASASFVLPARVRAATDSFALTATTRVIEVQGRAATVMGLVNAQGGLGLTLDPGQRFRTDLTNALEIETIVHWHGQIPPNAQDGVPNTNPMLKPGETRAYDFAPRPGTFWMHSHIPEQEIGLLAAPLIVRRPEEVAADRQEVVMFLHDFAFRTPQEVLAEVTGGTAIDHTAMDHSAMPMGGGMAGKQGMGGMSGMGAMSGMQGMGDMSAMMPGAGGMSGMSGMGGMMGGMAMDLNDFDFDAYLANDRTLDDPEVIAVERGGRVRLRVVNGAAMTAFWIDLGAVTGRLVAVDGEPVVPLSGTRFAAAPAQRLDIELELPADGTALPVLALREGARERTGIVLAPKGAAVPKLAGLSEADHPPVSGDMTQELALRAAAPLAARPVQNGQMVMLTGSMQPYLWTINGRTWENRIPVAAKSGERVELMFHNMSMMAHPMHLHGHVFQVVEVNGTRFAGALRDTVHVPAMGSVTIAFDAGEAAPWMLHCHHMGHLASGMMTELAVSA</sequence>
<dbReference type="AlphaFoldDB" id="A0A421BJU1"/>
<dbReference type="InterPro" id="IPR006311">
    <property type="entry name" value="TAT_signal"/>
</dbReference>
<keyword evidence="2" id="KW-0560">Oxidoreductase</keyword>
<evidence type="ECO:0000259" key="7">
    <source>
        <dbReference type="Pfam" id="PF07732"/>
    </source>
</evidence>
<dbReference type="EMBL" id="RCHI01000024">
    <property type="protein sequence ID" value="RLL62111.1"/>
    <property type="molecule type" value="Genomic_DNA"/>
</dbReference>
<keyword evidence="3" id="KW-0186">Copper</keyword>
<evidence type="ECO:0000313" key="8">
    <source>
        <dbReference type="EMBL" id="RLL62111.1"/>
    </source>
</evidence>
<dbReference type="PANTHER" id="PTHR11709">
    <property type="entry name" value="MULTI-COPPER OXIDASE"/>
    <property type="match status" value="1"/>
</dbReference>
<dbReference type="CDD" id="cd13896">
    <property type="entry name" value="CuRO_3_CopA"/>
    <property type="match status" value="1"/>
</dbReference>
<evidence type="ECO:0000256" key="3">
    <source>
        <dbReference type="ARBA" id="ARBA00023008"/>
    </source>
</evidence>
<dbReference type="InterPro" id="IPR011706">
    <property type="entry name" value="Cu-oxidase_C"/>
</dbReference>
<dbReference type="InterPro" id="IPR034279">
    <property type="entry name" value="CuRO_3_CopA"/>
</dbReference>
<dbReference type="PROSITE" id="PS00080">
    <property type="entry name" value="MULTICOPPER_OXIDASE2"/>
    <property type="match status" value="1"/>
</dbReference>
<dbReference type="InterPro" id="IPR002355">
    <property type="entry name" value="Cu_oxidase_Cu_BS"/>
</dbReference>
<comment type="caution">
    <text evidence="8">The sequence shown here is derived from an EMBL/GenBank/DDBJ whole genome shotgun (WGS) entry which is preliminary data.</text>
</comment>
<dbReference type="SUPFAM" id="SSF49503">
    <property type="entry name" value="Cupredoxins"/>
    <property type="match status" value="3"/>
</dbReference>